<organism evidence="4 5">
    <name type="scientific">Pelodiscus sinensis</name>
    <name type="common">Chinese softshell turtle</name>
    <name type="synonym">Trionyx sinensis</name>
    <dbReference type="NCBI Taxonomy" id="13735"/>
    <lineage>
        <taxon>Eukaryota</taxon>
        <taxon>Metazoa</taxon>
        <taxon>Chordata</taxon>
        <taxon>Craniata</taxon>
        <taxon>Vertebrata</taxon>
        <taxon>Euteleostomi</taxon>
        <taxon>Archelosauria</taxon>
        <taxon>Testudinata</taxon>
        <taxon>Testudines</taxon>
        <taxon>Cryptodira</taxon>
        <taxon>Trionychia</taxon>
        <taxon>Trionychidae</taxon>
        <taxon>Pelodiscus</taxon>
    </lineage>
</organism>
<evidence type="ECO:0000256" key="1">
    <source>
        <dbReference type="ARBA" id="ARBA00022734"/>
    </source>
</evidence>
<dbReference type="InterPro" id="IPR016187">
    <property type="entry name" value="CTDL_fold"/>
</dbReference>
<keyword evidence="5" id="KW-1185">Reference proteome</keyword>
<dbReference type="Proteomes" id="UP000007267">
    <property type="component" value="Unassembled WGS sequence"/>
</dbReference>
<dbReference type="Ensembl" id="ENSPSIT00000008604.1">
    <property type="protein sequence ID" value="ENSPSIP00000008560.1"/>
    <property type="gene ID" value="ENSPSIG00000007748.1"/>
</dbReference>
<evidence type="ECO:0000256" key="2">
    <source>
        <dbReference type="SAM" id="Phobius"/>
    </source>
</evidence>
<dbReference type="InterPro" id="IPR033989">
    <property type="entry name" value="CD209-like_CTLD"/>
</dbReference>
<dbReference type="SUPFAM" id="SSF56436">
    <property type="entry name" value="C-type lectin-like"/>
    <property type="match status" value="1"/>
</dbReference>
<reference evidence="5" key="2">
    <citation type="journal article" date="2013" name="Nat. Genet.">
        <title>The draft genomes of soft-shell turtle and green sea turtle yield insights into the development and evolution of the turtle-specific body plan.</title>
        <authorList>
            <person name="Wang Z."/>
            <person name="Pascual-Anaya J."/>
            <person name="Zadissa A."/>
            <person name="Li W."/>
            <person name="Niimura Y."/>
            <person name="Huang Z."/>
            <person name="Li C."/>
            <person name="White S."/>
            <person name="Xiong Z."/>
            <person name="Fang D."/>
            <person name="Wang B."/>
            <person name="Ming Y."/>
            <person name="Chen Y."/>
            <person name="Zheng Y."/>
            <person name="Kuraku S."/>
            <person name="Pignatelli M."/>
            <person name="Herrero J."/>
            <person name="Beal K."/>
            <person name="Nozawa M."/>
            <person name="Li Q."/>
            <person name="Wang J."/>
            <person name="Zhang H."/>
            <person name="Yu L."/>
            <person name="Shigenobu S."/>
            <person name="Wang J."/>
            <person name="Liu J."/>
            <person name="Flicek P."/>
            <person name="Searle S."/>
            <person name="Wang J."/>
            <person name="Kuratani S."/>
            <person name="Yin Y."/>
            <person name="Aken B."/>
            <person name="Zhang G."/>
            <person name="Irie N."/>
        </authorList>
    </citation>
    <scope>NUCLEOTIDE SEQUENCE [LARGE SCALE GENOMIC DNA]</scope>
    <source>
        <strain evidence="5">Daiwa-1</strain>
    </source>
</reference>
<evidence type="ECO:0000259" key="3">
    <source>
        <dbReference type="PROSITE" id="PS50041"/>
    </source>
</evidence>
<dbReference type="PANTHER" id="PTHR22803">
    <property type="entry name" value="MANNOSE, PHOSPHOLIPASE, LECTIN RECEPTOR RELATED"/>
    <property type="match status" value="1"/>
</dbReference>
<feature type="domain" description="C-type lectin" evidence="3">
    <location>
        <begin position="124"/>
        <end position="248"/>
    </location>
</feature>
<protein>
    <submittedName>
        <fullName evidence="4">C-type lectin domain family 4 member E-like</fullName>
    </submittedName>
</protein>
<dbReference type="InterPro" id="IPR016186">
    <property type="entry name" value="C-type_lectin-like/link_sf"/>
</dbReference>
<dbReference type="OMA" id="TGQWQWV"/>
<dbReference type="Gene3D" id="3.10.100.10">
    <property type="entry name" value="Mannose-Binding Protein A, subunit A"/>
    <property type="match status" value="1"/>
</dbReference>
<reference evidence="4" key="3">
    <citation type="submission" date="2025-08" db="UniProtKB">
        <authorList>
            <consortium name="Ensembl"/>
        </authorList>
    </citation>
    <scope>IDENTIFICATION</scope>
</reference>
<dbReference type="SMART" id="SM00034">
    <property type="entry name" value="CLECT"/>
    <property type="match status" value="1"/>
</dbReference>
<keyword evidence="1" id="KW-0430">Lectin</keyword>
<sequence length="254" mass="28657">MSPAGKSSPGTAAPPEERRRCSWLNPWVILVCALVLKACVISGCMGGFWILFGCTGKKYKNVANWALGWDPLSLYSPNNCTHVNPDCEVHKALPQSSIEWHCIVGRDEGKGRVWTCCPKDWEPFQASCYYFSKDIMTWSDSKRNCTGMGSHLVVINTGTEQDFVSSYVKRTVIGIQVENYHIGLTQQERGQWRWEDQTPYNKTAAFWIPGEPNNLSLENCVAIDTSQKGIRNNWNNFPCILPFHRICETAATNI</sequence>
<keyword evidence="2" id="KW-1133">Transmembrane helix</keyword>
<accession>K7FKK0</accession>
<dbReference type="PROSITE" id="PS50041">
    <property type="entry name" value="C_TYPE_LECTIN_2"/>
    <property type="match status" value="1"/>
</dbReference>
<reference evidence="4" key="4">
    <citation type="submission" date="2025-09" db="UniProtKB">
        <authorList>
            <consortium name="Ensembl"/>
        </authorList>
    </citation>
    <scope>IDENTIFICATION</scope>
</reference>
<name>K7FKK0_PELSI</name>
<keyword evidence="2" id="KW-0812">Transmembrane</keyword>
<evidence type="ECO:0000313" key="4">
    <source>
        <dbReference type="Ensembl" id="ENSPSIP00000008560.1"/>
    </source>
</evidence>
<dbReference type="CDD" id="cd03590">
    <property type="entry name" value="CLECT_DC-SIGN_like"/>
    <property type="match status" value="1"/>
</dbReference>
<feature type="transmembrane region" description="Helical" evidence="2">
    <location>
        <begin position="27"/>
        <end position="52"/>
    </location>
</feature>
<keyword evidence="2" id="KW-0472">Membrane</keyword>
<reference evidence="5" key="1">
    <citation type="submission" date="2011-10" db="EMBL/GenBank/DDBJ databases">
        <authorList>
            <consortium name="Soft-shell Turtle Genome Consortium"/>
        </authorList>
    </citation>
    <scope>NUCLEOTIDE SEQUENCE [LARGE SCALE GENOMIC DNA]</scope>
    <source>
        <strain evidence="5">Daiwa-1</strain>
    </source>
</reference>
<dbReference type="EMBL" id="AGCU01035543">
    <property type="status" value="NOT_ANNOTATED_CDS"/>
    <property type="molecule type" value="Genomic_DNA"/>
</dbReference>
<proteinExistence type="predicted"/>
<dbReference type="Pfam" id="PF00059">
    <property type="entry name" value="Lectin_C"/>
    <property type="match status" value="1"/>
</dbReference>
<dbReference type="GeneTree" id="ENSGT00940000160666"/>
<dbReference type="eggNOG" id="KOG4297">
    <property type="taxonomic scope" value="Eukaryota"/>
</dbReference>
<dbReference type="AlphaFoldDB" id="K7FKK0"/>
<dbReference type="InterPro" id="IPR050111">
    <property type="entry name" value="C-type_lectin/snaclec_domain"/>
</dbReference>
<dbReference type="InterPro" id="IPR001304">
    <property type="entry name" value="C-type_lectin-like"/>
</dbReference>
<evidence type="ECO:0000313" key="5">
    <source>
        <dbReference type="Proteomes" id="UP000007267"/>
    </source>
</evidence>
<dbReference type="HOGENOM" id="CLU_1093999_0_0_1"/>
<dbReference type="GO" id="GO:0030246">
    <property type="term" value="F:carbohydrate binding"/>
    <property type="evidence" value="ECO:0007669"/>
    <property type="project" value="UniProtKB-KW"/>
</dbReference>